<evidence type="ECO:0000313" key="8">
    <source>
        <dbReference type="Proteomes" id="UP000189777"/>
    </source>
</evidence>
<dbReference type="PROSITE" id="PS50893">
    <property type="entry name" value="ABC_TRANSPORTER_2"/>
    <property type="match status" value="1"/>
</dbReference>
<proteinExistence type="inferred from homology"/>
<dbReference type="Gene3D" id="3.40.50.300">
    <property type="entry name" value="P-loop containing nucleotide triphosphate hydrolases"/>
    <property type="match status" value="1"/>
</dbReference>
<gene>
    <name evidence="7" type="ORF">SAMN04324258_2230</name>
</gene>
<dbReference type="InterPro" id="IPR017871">
    <property type="entry name" value="ABC_transporter-like_CS"/>
</dbReference>
<dbReference type="GO" id="GO:0016887">
    <property type="term" value="F:ATP hydrolysis activity"/>
    <property type="evidence" value="ECO:0007669"/>
    <property type="project" value="InterPro"/>
</dbReference>
<dbReference type="Proteomes" id="UP000189777">
    <property type="component" value="Unassembled WGS sequence"/>
</dbReference>
<evidence type="ECO:0000256" key="5">
    <source>
        <dbReference type="SAM" id="MobiDB-lite"/>
    </source>
</evidence>
<organism evidence="7 8">
    <name type="scientific">Krasilnikoviella flava</name>
    <dbReference type="NCBI Taxonomy" id="526729"/>
    <lineage>
        <taxon>Bacteria</taxon>
        <taxon>Bacillati</taxon>
        <taxon>Actinomycetota</taxon>
        <taxon>Actinomycetes</taxon>
        <taxon>Micrococcales</taxon>
        <taxon>Promicromonosporaceae</taxon>
        <taxon>Krasilnikoviella</taxon>
    </lineage>
</organism>
<dbReference type="GO" id="GO:0005524">
    <property type="term" value="F:ATP binding"/>
    <property type="evidence" value="ECO:0007669"/>
    <property type="project" value="UniProtKB-KW"/>
</dbReference>
<dbReference type="InterPro" id="IPR003439">
    <property type="entry name" value="ABC_transporter-like_ATP-bd"/>
</dbReference>
<evidence type="ECO:0000256" key="2">
    <source>
        <dbReference type="ARBA" id="ARBA00022448"/>
    </source>
</evidence>
<dbReference type="PANTHER" id="PTHR43335">
    <property type="entry name" value="ABC TRANSPORTER, ATP-BINDING PROTEIN"/>
    <property type="match status" value="1"/>
</dbReference>
<keyword evidence="4 7" id="KW-0067">ATP-binding</keyword>
<feature type="region of interest" description="Disordered" evidence="5">
    <location>
        <begin position="309"/>
        <end position="346"/>
    </location>
</feature>
<dbReference type="Pfam" id="PF00005">
    <property type="entry name" value="ABC_tran"/>
    <property type="match status" value="1"/>
</dbReference>
<evidence type="ECO:0000256" key="1">
    <source>
        <dbReference type="ARBA" id="ARBA00005417"/>
    </source>
</evidence>
<dbReference type="STRING" id="526729.SAMN04324258_2230"/>
<dbReference type="EMBL" id="FUZQ01000004">
    <property type="protein sequence ID" value="SKC65571.1"/>
    <property type="molecule type" value="Genomic_DNA"/>
</dbReference>
<reference evidence="7 8" key="1">
    <citation type="submission" date="2017-02" db="EMBL/GenBank/DDBJ databases">
        <authorList>
            <person name="Peterson S.W."/>
        </authorList>
    </citation>
    <scope>NUCLEOTIDE SEQUENCE [LARGE SCALE GENOMIC DNA]</scope>
    <source>
        <strain evidence="7 8">DSM 21481</strain>
    </source>
</reference>
<dbReference type="AlphaFoldDB" id="A0A1T5KPL2"/>
<evidence type="ECO:0000256" key="3">
    <source>
        <dbReference type="ARBA" id="ARBA00022741"/>
    </source>
</evidence>
<comment type="similarity">
    <text evidence="1">Belongs to the ABC transporter superfamily.</text>
</comment>
<keyword evidence="3" id="KW-0547">Nucleotide-binding</keyword>
<keyword evidence="8" id="KW-1185">Reference proteome</keyword>
<dbReference type="SMART" id="SM00382">
    <property type="entry name" value="AAA"/>
    <property type="match status" value="1"/>
</dbReference>
<accession>A0A1T5KPL2</accession>
<protein>
    <submittedName>
        <fullName evidence="7">ABC-2 type transport system ATP-binding protein</fullName>
    </submittedName>
</protein>
<dbReference type="RefSeq" id="WP_079574992.1">
    <property type="nucleotide sequence ID" value="NZ_FUZQ01000004.1"/>
</dbReference>
<dbReference type="InterPro" id="IPR003593">
    <property type="entry name" value="AAA+_ATPase"/>
</dbReference>
<dbReference type="PROSITE" id="PS00211">
    <property type="entry name" value="ABC_TRANSPORTER_1"/>
    <property type="match status" value="1"/>
</dbReference>
<evidence type="ECO:0000313" key="7">
    <source>
        <dbReference type="EMBL" id="SKC65571.1"/>
    </source>
</evidence>
<feature type="compositionally biased region" description="Basic residues" evidence="5">
    <location>
        <begin position="316"/>
        <end position="325"/>
    </location>
</feature>
<sequence length="346" mass="36237">MSVPGGGDLAIETRGLRKTYRSARGRSVGVEGLDLQVPVGGVHGFLGPNGSGKTTTIRMLLGLVRPDRGTATIFGHEVPRRLPEVVGRVGAIVESPKFFPAFSARRNLRLLADAIGAPTGRVDAVIDEVGLTGRSKDRYKGYSLGMKQRLAIAATLLKDPDLLIFDEPTNGLDPAGIREIRQTMRGLADQGKTVLVSSHILAEVEQIADTVSIVARGRLVAAGRVADLVGAGSAARSVRLRVAAPDLTIATSVLETGGLLVRREHDALVVDGAADAAQVNRALGERGVWVHELTPLQADLESVFLGLTAHETPGGHTHKGGRTKRGGPPPEPAHAAAQAPISEGEA</sequence>
<keyword evidence="2" id="KW-0813">Transport</keyword>
<name>A0A1T5KPL2_9MICO</name>
<dbReference type="PANTHER" id="PTHR43335:SF4">
    <property type="entry name" value="ABC TRANSPORTER, ATP-BINDING PROTEIN"/>
    <property type="match status" value="1"/>
</dbReference>
<dbReference type="SUPFAM" id="SSF52540">
    <property type="entry name" value="P-loop containing nucleoside triphosphate hydrolases"/>
    <property type="match status" value="1"/>
</dbReference>
<dbReference type="InterPro" id="IPR027417">
    <property type="entry name" value="P-loop_NTPase"/>
</dbReference>
<evidence type="ECO:0000256" key="4">
    <source>
        <dbReference type="ARBA" id="ARBA00022840"/>
    </source>
</evidence>
<feature type="domain" description="ABC transporter" evidence="6">
    <location>
        <begin position="11"/>
        <end position="241"/>
    </location>
</feature>
<evidence type="ECO:0000259" key="6">
    <source>
        <dbReference type="PROSITE" id="PS50893"/>
    </source>
</evidence>